<dbReference type="SUPFAM" id="SSF81321">
    <property type="entry name" value="Family A G protein-coupled receptor-like"/>
    <property type="match status" value="1"/>
</dbReference>
<dbReference type="PROSITE" id="PS00237">
    <property type="entry name" value="G_PROTEIN_RECEP_F1_1"/>
    <property type="match status" value="1"/>
</dbReference>
<evidence type="ECO:0000256" key="2">
    <source>
        <dbReference type="ARBA" id="ARBA00022692"/>
    </source>
</evidence>
<evidence type="ECO:0000313" key="12">
    <source>
        <dbReference type="Proteomes" id="UP000085678"/>
    </source>
</evidence>
<feature type="transmembrane region" description="Helical" evidence="10">
    <location>
        <begin position="247"/>
        <end position="274"/>
    </location>
</feature>
<evidence type="ECO:0000256" key="6">
    <source>
        <dbReference type="ARBA" id="ARBA00023170"/>
    </source>
</evidence>
<gene>
    <name evidence="13" type="primary">LOC106175423</name>
</gene>
<evidence type="ECO:0000256" key="1">
    <source>
        <dbReference type="ARBA" id="ARBA00004141"/>
    </source>
</evidence>
<dbReference type="Pfam" id="PF00001">
    <property type="entry name" value="7tm_1"/>
    <property type="match status" value="1"/>
</dbReference>
<keyword evidence="5 10" id="KW-0472">Membrane</keyword>
<reference evidence="13" key="1">
    <citation type="submission" date="2025-08" db="UniProtKB">
        <authorList>
            <consortium name="RefSeq"/>
        </authorList>
    </citation>
    <scope>IDENTIFICATION</scope>
    <source>
        <tissue evidence="13">Gonads</tissue>
    </source>
</reference>
<dbReference type="InterPro" id="IPR017452">
    <property type="entry name" value="GPCR_Rhodpsn_7TM"/>
</dbReference>
<evidence type="ECO:0000256" key="9">
    <source>
        <dbReference type="SAM" id="MobiDB-lite"/>
    </source>
</evidence>
<feature type="compositionally biased region" description="Basic and acidic residues" evidence="9">
    <location>
        <begin position="345"/>
        <end position="369"/>
    </location>
</feature>
<feature type="domain" description="G-protein coupled receptors family 1 profile" evidence="11">
    <location>
        <begin position="44"/>
        <end position="310"/>
    </location>
</feature>
<dbReference type="InterPro" id="IPR000276">
    <property type="entry name" value="GPCR_Rhodpsn"/>
</dbReference>
<feature type="transmembrane region" description="Helical" evidence="10">
    <location>
        <begin position="65"/>
        <end position="86"/>
    </location>
</feature>
<dbReference type="PROSITE" id="PS50262">
    <property type="entry name" value="G_PROTEIN_RECEP_F1_2"/>
    <property type="match status" value="1"/>
</dbReference>
<evidence type="ECO:0000256" key="10">
    <source>
        <dbReference type="SAM" id="Phobius"/>
    </source>
</evidence>
<organism evidence="12 13">
    <name type="scientific">Lingula anatina</name>
    <name type="common">Brachiopod</name>
    <name type="synonym">Lingula unguis</name>
    <dbReference type="NCBI Taxonomy" id="7574"/>
    <lineage>
        <taxon>Eukaryota</taxon>
        <taxon>Metazoa</taxon>
        <taxon>Spiralia</taxon>
        <taxon>Lophotrochozoa</taxon>
        <taxon>Brachiopoda</taxon>
        <taxon>Linguliformea</taxon>
        <taxon>Lingulata</taxon>
        <taxon>Lingulida</taxon>
        <taxon>Linguloidea</taxon>
        <taxon>Lingulidae</taxon>
        <taxon>Lingula</taxon>
    </lineage>
</organism>
<proteinExistence type="inferred from homology"/>
<keyword evidence="2 8" id="KW-0812">Transmembrane</keyword>
<keyword evidence="7 8" id="KW-0807">Transducer</keyword>
<keyword evidence="3 10" id="KW-1133">Transmembrane helix</keyword>
<feature type="transmembrane region" description="Helical" evidence="10">
    <location>
        <begin position="145"/>
        <end position="167"/>
    </location>
</feature>
<dbReference type="Proteomes" id="UP000085678">
    <property type="component" value="Unplaced"/>
</dbReference>
<evidence type="ECO:0000256" key="4">
    <source>
        <dbReference type="ARBA" id="ARBA00023040"/>
    </source>
</evidence>
<keyword evidence="4 8" id="KW-0297">G-protein coupled receptor</keyword>
<dbReference type="AlphaFoldDB" id="A0A1S3JS85"/>
<feature type="transmembrane region" description="Helical" evidence="10">
    <location>
        <begin position="26"/>
        <end position="53"/>
    </location>
</feature>
<keyword evidence="6 8" id="KW-0675">Receptor</keyword>
<sequence>MEYNITEPLRNNQSITENLRTWPLYILVWISVTFMFIFISGVSGNLLVLFVILKNKHMRKSTDLFIANLSVADLLVLVVCMSAAMIEVYANEVWTLGEVMCKTVPFLEHLVEHASAMSIVGISIERYYVICKPFYAHIRWTRRQVILSLVSVWVTSALATSPFLVIAEETTSFYANGDRITTCNTSINTVWKRVYVIVTTSLFFFLPVCLLVCIYSPICWTLAKANRKKLGGSETSQRYSLKKRKQVIIVIIAVTVVFFACLLPFRVFSLWAVFGNTLDKKKLSVDGWLNLTSIVRALFYLNSAVNPILYNTFSSKFRRAFSKAVRACLCARNPFKRQTTLSTDPNDRSIGDLKETPKDECDGLSEGHAKGMSRSHIKNESF</sequence>
<dbReference type="InParanoid" id="A0A1S3JS85"/>
<evidence type="ECO:0000256" key="8">
    <source>
        <dbReference type="RuleBase" id="RU000688"/>
    </source>
</evidence>
<dbReference type="PANTHER" id="PTHR24243:SF233">
    <property type="entry name" value="THYROTROPIN-RELEASING HORMONE RECEPTOR"/>
    <property type="match status" value="1"/>
</dbReference>
<feature type="region of interest" description="Disordered" evidence="9">
    <location>
        <begin position="340"/>
        <end position="382"/>
    </location>
</feature>
<dbReference type="GeneID" id="106175423"/>
<dbReference type="PRINTS" id="PR00237">
    <property type="entry name" value="GPCRRHODOPSN"/>
</dbReference>
<dbReference type="PANTHER" id="PTHR24243">
    <property type="entry name" value="G-PROTEIN COUPLED RECEPTOR"/>
    <property type="match status" value="1"/>
</dbReference>
<name>A0A1S3JS85_LINAN</name>
<comment type="subcellular location">
    <subcellularLocation>
        <location evidence="1">Membrane</location>
        <topology evidence="1">Multi-pass membrane protein</topology>
    </subcellularLocation>
</comment>
<feature type="transmembrane region" description="Helical" evidence="10">
    <location>
        <begin position="194"/>
        <end position="220"/>
    </location>
</feature>
<evidence type="ECO:0000313" key="13">
    <source>
        <dbReference type="RefSeq" id="XP_013412869.1"/>
    </source>
</evidence>
<comment type="similarity">
    <text evidence="8">Belongs to the G-protein coupled receptor 1 family.</text>
</comment>
<accession>A0A1S3JS85</accession>
<dbReference type="OrthoDB" id="10036964at2759"/>
<feature type="transmembrane region" description="Helical" evidence="10">
    <location>
        <begin position="294"/>
        <end position="313"/>
    </location>
</feature>
<protein>
    <submittedName>
        <fullName evidence="13">Growth hormone secretagogue receptor type 1-like</fullName>
    </submittedName>
</protein>
<dbReference type="GO" id="GO:0004930">
    <property type="term" value="F:G protein-coupled receptor activity"/>
    <property type="evidence" value="ECO:0007669"/>
    <property type="project" value="UniProtKB-KW"/>
</dbReference>
<dbReference type="GO" id="GO:0005886">
    <property type="term" value="C:plasma membrane"/>
    <property type="evidence" value="ECO:0007669"/>
    <property type="project" value="TreeGrafter"/>
</dbReference>
<keyword evidence="12" id="KW-1185">Reference proteome</keyword>
<dbReference type="Gene3D" id="1.20.1070.10">
    <property type="entry name" value="Rhodopsin 7-helix transmembrane proteins"/>
    <property type="match status" value="1"/>
</dbReference>
<evidence type="ECO:0000256" key="3">
    <source>
        <dbReference type="ARBA" id="ARBA00022989"/>
    </source>
</evidence>
<evidence type="ECO:0000259" key="11">
    <source>
        <dbReference type="PROSITE" id="PS50262"/>
    </source>
</evidence>
<evidence type="ECO:0000256" key="7">
    <source>
        <dbReference type="ARBA" id="ARBA00023224"/>
    </source>
</evidence>
<dbReference type="KEGG" id="lak:106175423"/>
<feature type="transmembrane region" description="Helical" evidence="10">
    <location>
        <begin position="106"/>
        <end position="124"/>
    </location>
</feature>
<evidence type="ECO:0000256" key="5">
    <source>
        <dbReference type="ARBA" id="ARBA00023136"/>
    </source>
</evidence>
<dbReference type="RefSeq" id="XP_013412869.1">
    <property type="nucleotide sequence ID" value="XM_013557415.1"/>
</dbReference>